<accession>A0A381SG58</accession>
<evidence type="ECO:0000313" key="1">
    <source>
        <dbReference type="EMBL" id="SVA03055.1"/>
    </source>
</evidence>
<organism evidence="1">
    <name type="scientific">marine metagenome</name>
    <dbReference type="NCBI Taxonomy" id="408172"/>
    <lineage>
        <taxon>unclassified sequences</taxon>
        <taxon>metagenomes</taxon>
        <taxon>ecological metagenomes</taxon>
    </lineage>
</organism>
<dbReference type="AlphaFoldDB" id="A0A381SG58"/>
<protein>
    <submittedName>
        <fullName evidence="1">Uncharacterized protein</fullName>
    </submittedName>
</protein>
<dbReference type="EMBL" id="UINC01003068">
    <property type="protein sequence ID" value="SVA03055.1"/>
    <property type="molecule type" value="Genomic_DNA"/>
</dbReference>
<reference evidence="1" key="1">
    <citation type="submission" date="2018-05" db="EMBL/GenBank/DDBJ databases">
        <authorList>
            <person name="Lanie J.A."/>
            <person name="Ng W.-L."/>
            <person name="Kazmierczak K.M."/>
            <person name="Andrzejewski T.M."/>
            <person name="Davidsen T.M."/>
            <person name="Wayne K.J."/>
            <person name="Tettelin H."/>
            <person name="Glass J.I."/>
            <person name="Rusch D."/>
            <person name="Podicherti R."/>
            <person name="Tsui H.-C.T."/>
            <person name="Winkler M.E."/>
        </authorList>
    </citation>
    <scope>NUCLEOTIDE SEQUENCE</scope>
</reference>
<gene>
    <name evidence="1" type="ORF">METZ01_LOCUS55909</name>
</gene>
<name>A0A381SG58_9ZZZZ</name>
<sequence length="53" mass="5872">MKSNMGLNCLTGMVRDCQFCGFVREHLWRTYGAALSSVDDWLTGVSRIGIGDC</sequence>
<proteinExistence type="predicted"/>
<feature type="non-terminal residue" evidence="1">
    <location>
        <position position="53"/>
    </location>
</feature>